<protein>
    <submittedName>
        <fullName evidence="1">Uncharacterized protein</fullName>
    </submittedName>
</protein>
<dbReference type="Proteomes" id="UP000239181">
    <property type="component" value="Unassembled WGS sequence"/>
</dbReference>
<accession>A0A2S9IA62</accession>
<keyword evidence="2" id="KW-1185">Reference proteome</keyword>
<organism evidence="1 2">
    <name type="scientific">Pantoea coffeiphila</name>
    <dbReference type="NCBI Taxonomy" id="1465635"/>
    <lineage>
        <taxon>Bacteria</taxon>
        <taxon>Pseudomonadati</taxon>
        <taxon>Pseudomonadota</taxon>
        <taxon>Gammaproteobacteria</taxon>
        <taxon>Enterobacterales</taxon>
        <taxon>Erwiniaceae</taxon>
        <taxon>Pantoea</taxon>
    </lineage>
</organism>
<reference evidence="1 2" key="1">
    <citation type="submission" date="2017-10" db="EMBL/GenBank/DDBJ databases">
        <title>Draft genome of two endophytic bacteria isolated from 'guarana' Paullinia cupana (Mart.) Ducke.</title>
        <authorList>
            <person name="Siqueira K.A."/>
            <person name="Liotti R.G."/>
            <person name="Mendes T.A."/>
            <person name="Soares M.A."/>
        </authorList>
    </citation>
    <scope>NUCLEOTIDE SEQUENCE [LARGE SCALE GENOMIC DNA]</scope>
    <source>
        <strain evidence="1 2">342</strain>
    </source>
</reference>
<evidence type="ECO:0000313" key="1">
    <source>
        <dbReference type="EMBL" id="PRD14689.1"/>
    </source>
</evidence>
<dbReference type="EMBL" id="PDET01000009">
    <property type="protein sequence ID" value="PRD14689.1"/>
    <property type="molecule type" value="Genomic_DNA"/>
</dbReference>
<gene>
    <name evidence="1" type="ORF">CQW29_14355</name>
</gene>
<proteinExistence type="predicted"/>
<name>A0A2S9IA62_9GAMM</name>
<sequence length="79" mass="8944">MCPIQAISFLSLHAAFPSFCLVESGGKKTVATQCAATIQFYLCGNKRSMRKFHANVIFMTWHFHNFALFIGTERLQVDD</sequence>
<evidence type="ECO:0000313" key="2">
    <source>
        <dbReference type="Proteomes" id="UP000239181"/>
    </source>
</evidence>
<dbReference type="AlphaFoldDB" id="A0A2S9IA62"/>
<comment type="caution">
    <text evidence="1">The sequence shown here is derived from an EMBL/GenBank/DDBJ whole genome shotgun (WGS) entry which is preliminary data.</text>
</comment>